<dbReference type="Pfam" id="PF00078">
    <property type="entry name" value="RVT_1"/>
    <property type="match status" value="1"/>
</dbReference>
<reference evidence="2 3" key="1">
    <citation type="submission" date="2019-09" db="EMBL/GenBank/DDBJ databases">
        <title>Ecophysiology of the spiral-shaped methanotroph Methylospira mobilis as revealed by the complete genome sequence.</title>
        <authorList>
            <person name="Oshkin I.Y."/>
            <person name="Dedysh S.N."/>
            <person name="Miroshnikov K."/>
            <person name="Danilova O.V."/>
            <person name="Hakobyan A."/>
            <person name="Liesack W."/>
        </authorList>
    </citation>
    <scope>NUCLEOTIDE SEQUENCE [LARGE SCALE GENOMIC DNA]</scope>
    <source>
        <strain evidence="2 3">Shm1</strain>
    </source>
</reference>
<dbReference type="InterPro" id="IPR000477">
    <property type="entry name" value="RT_dom"/>
</dbReference>
<accession>A0A5Q0BPT2</accession>
<proteinExistence type="predicted"/>
<evidence type="ECO:0000313" key="3">
    <source>
        <dbReference type="Proteomes" id="UP000325755"/>
    </source>
</evidence>
<keyword evidence="3" id="KW-1185">Reference proteome</keyword>
<organism evidence="2 3">
    <name type="scientific">Candidatus Methylospira mobilis</name>
    <dbReference type="NCBI Taxonomy" id="1808979"/>
    <lineage>
        <taxon>Bacteria</taxon>
        <taxon>Pseudomonadati</taxon>
        <taxon>Pseudomonadota</taxon>
        <taxon>Gammaproteobacteria</taxon>
        <taxon>Methylococcales</taxon>
        <taxon>Methylococcaceae</taxon>
        <taxon>Candidatus Methylospira</taxon>
    </lineage>
</organism>
<evidence type="ECO:0000313" key="2">
    <source>
        <dbReference type="EMBL" id="QFY44301.1"/>
    </source>
</evidence>
<dbReference type="OrthoDB" id="9793236at2"/>
<dbReference type="PROSITE" id="PS50878">
    <property type="entry name" value="RT_POL"/>
    <property type="match status" value="1"/>
</dbReference>
<dbReference type="Proteomes" id="UP000325755">
    <property type="component" value="Chromosome"/>
</dbReference>
<dbReference type="KEGG" id="mmob:F6R98_18065"/>
<dbReference type="InParanoid" id="A0A5Q0BPT2"/>
<dbReference type="SUPFAM" id="SSF56672">
    <property type="entry name" value="DNA/RNA polymerases"/>
    <property type="match status" value="1"/>
</dbReference>
<dbReference type="RefSeq" id="WP_153250268.1">
    <property type="nucleotide sequence ID" value="NZ_CP044205.1"/>
</dbReference>
<sequence>MLKQVFDREQLSKALTSSDVWQWDLLSVYGDVETAVDHTVQYWKSYNNALSSLETRTVKSKPVFIAANMEDYFAIKLLDRFVRRIYKVRQSDRNRIVRQLITLLKDAGNYHVLRLDVKDCYESIRFEYLINRFEDDMILAPECIKLLNGIYSDLSSNHDMHGLPRGLSISPTLAELYLESLDNKVASYPDVIYSARYVDDVIILTPAGKESGVQTYVEGLMNEMGISLNINPGKYYSKPSNSAEFDYLGYAIKVAPENNKPNKVTLKISRSKLNKIKSRIAISFCDHKKKNNISLLKRRLEYLCMLKIVRKGKNGDLLAGIAHNYQYVTDGFECLKSLDAFLCQQLANPRFGLNQQEKDKIKKISMYGNARKRNIGKFSKKQTAQIMQVWQNV</sequence>
<name>A0A5Q0BPT2_9GAMM</name>
<protein>
    <recommendedName>
        <fullName evidence="1">Reverse transcriptase domain-containing protein</fullName>
    </recommendedName>
</protein>
<evidence type="ECO:0000259" key="1">
    <source>
        <dbReference type="PROSITE" id="PS50878"/>
    </source>
</evidence>
<dbReference type="InterPro" id="IPR043502">
    <property type="entry name" value="DNA/RNA_pol_sf"/>
</dbReference>
<dbReference type="NCBIfam" id="NF041747">
    <property type="entry name" value="Drt3a"/>
    <property type="match status" value="1"/>
</dbReference>
<dbReference type="AlphaFoldDB" id="A0A5Q0BPT2"/>
<dbReference type="EMBL" id="CP044205">
    <property type="protein sequence ID" value="QFY44301.1"/>
    <property type="molecule type" value="Genomic_DNA"/>
</dbReference>
<feature type="domain" description="Reverse transcriptase" evidence="1">
    <location>
        <begin position="1"/>
        <end position="252"/>
    </location>
</feature>
<gene>
    <name evidence="2" type="ORF">F6R98_18065</name>
</gene>